<evidence type="ECO:0000256" key="4">
    <source>
        <dbReference type="ARBA" id="ARBA00047960"/>
    </source>
</evidence>
<dbReference type="CDD" id="cd03039">
    <property type="entry name" value="GST_N_Sigma_like"/>
    <property type="match status" value="1"/>
</dbReference>
<dbReference type="AlphaFoldDB" id="A0A0N4XIN5"/>
<dbReference type="EC" id="2.5.1.18" evidence="1"/>
<accession>A0A0N4XIN5</accession>
<evidence type="ECO:0000256" key="1">
    <source>
        <dbReference type="ARBA" id="ARBA00012452"/>
    </source>
</evidence>
<dbReference type="InterPro" id="IPR040079">
    <property type="entry name" value="Glutathione_S-Trfase"/>
</dbReference>
<protein>
    <recommendedName>
        <fullName evidence="1">glutathione transferase</fullName>
        <ecNumber evidence="1">2.5.1.18</ecNumber>
    </recommendedName>
    <alternativeName>
        <fullName evidence="5">GST class-sigma</fullName>
    </alternativeName>
</protein>
<reference evidence="7 8" key="2">
    <citation type="submission" date="2018-11" db="EMBL/GenBank/DDBJ databases">
        <authorList>
            <consortium name="Pathogen Informatics"/>
        </authorList>
    </citation>
    <scope>NUCLEOTIDE SEQUENCE [LARGE SCALE GENOMIC DNA]</scope>
</reference>
<evidence type="ECO:0000313" key="9">
    <source>
        <dbReference type="WBParaSite" id="NBR_0000238701-mRNA-1"/>
    </source>
</evidence>
<gene>
    <name evidence="7" type="ORF">NBR_LOCUS2388</name>
</gene>
<dbReference type="SFLD" id="SFLDS00019">
    <property type="entry name" value="Glutathione_Transferase_(cytos"/>
    <property type="match status" value="1"/>
</dbReference>
<dbReference type="PROSITE" id="PS50404">
    <property type="entry name" value="GST_NTER"/>
    <property type="match status" value="1"/>
</dbReference>
<evidence type="ECO:0000256" key="2">
    <source>
        <dbReference type="ARBA" id="ARBA00022679"/>
    </source>
</evidence>
<comment type="catalytic activity">
    <reaction evidence="4">
        <text>RX + glutathione = an S-substituted glutathione + a halide anion + H(+)</text>
        <dbReference type="Rhea" id="RHEA:16437"/>
        <dbReference type="ChEBI" id="CHEBI:15378"/>
        <dbReference type="ChEBI" id="CHEBI:16042"/>
        <dbReference type="ChEBI" id="CHEBI:17792"/>
        <dbReference type="ChEBI" id="CHEBI:57925"/>
        <dbReference type="ChEBI" id="CHEBI:90779"/>
        <dbReference type="EC" id="2.5.1.18"/>
    </reaction>
</comment>
<sequence>MVKYKLTYFNGRGLAEAARQLFILADQEYEDVRLTREEFAALKPNLPFGQVPILEIDGHEIAQSKTICRYLANIFGFAGKDAVESAIIDSLADQWTDFDYETRPWLFITLGYTDGDAEKLKKEILLPARDKFLGFIAKFLKNNADSGIDILVSYVSSFPLFLFLPGLDSLFIRETNELFRGKLLTAELYPKLLGKGIKLAGA</sequence>
<dbReference type="InterPro" id="IPR036282">
    <property type="entry name" value="Glutathione-S-Trfase_C_sf"/>
</dbReference>
<organism evidence="9">
    <name type="scientific">Nippostrongylus brasiliensis</name>
    <name type="common">Rat hookworm</name>
    <dbReference type="NCBI Taxonomy" id="27835"/>
    <lineage>
        <taxon>Eukaryota</taxon>
        <taxon>Metazoa</taxon>
        <taxon>Ecdysozoa</taxon>
        <taxon>Nematoda</taxon>
        <taxon>Chromadorea</taxon>
        <taxon>Rhabditida</taxon>
        <taxon>Rhabditina</taxon>
        <taxon>Rhabditomorpha</taxon>
        <taxon>Strongyloidea</taxon>
        <taxon>Heligmosomidae</taxon>
        <taxon>Nippostrongylus</taxon>
    </lineage>
</organism>
<evidence type="ECO:0000313" key="8">
    <source>
        <dbReference type="Proteomes" id="UP000271162"/>
    </source>
</evidence>
<dbReference type="SUPFAM" id="SSF52833">
    <property type="entry name" value="Thioredoxin-like"/>
    <property type="match status" value="1"/>
</dbReference>
<dbReference type="SFLD" id="SFLDG01205">
    <property type="entry name" value="AMPS.1"/>
    <property type="match status" value="1"/>
</dbReference>
<feature type="domain" description="GST N-terminal" evidence="6">
    <location>
        <begin position="2"/>
        <end position="79"/>
    </location>
</feature>
<evidence type="ECO:0000259" key="6">
    <source>
        <dbReference type="PROSITE" id="PS50404"/>
    </source>
</evidence>
<dbReference type="Gene3D" id="1.20.1050.10">
    <property type="match status" value="1"/>
</dbReference>
<dbReference type="Pfam" id="PF02798">
    <property type="entry name" value="GST_N"/>
    <property type="match status" value="1"/>
</dbReference>
<dbReference type="OMA" id="MGGRRAK"/>
<dbReference type="PANTHER" id="PTHR11571:SF224">
    <property type="entry name" value="HEMATOPOIETIC PROSTAGLANDIN D SYNTHASE"/>
    <property type="match status" value="1"/>
</dbReference>
<dbReference type="InterPro" id="IPR036249">
    <property type="entry name" value="Thioredoxin-like_sf"/>
</dbReference>
<name>A0A0N4XIN5_NIPBR</name>
<reference evidence="9" key="1">
    <citation type="submission" date="2017-02" db="UniProtKB">
        <authorList>
            <consortium name="WormBaseParasite"/>
        </authorList>
    </citation>
    <scope>IDENTIFICATION</scope>
</reference>
<comment type="similarity">
    <text evidence="3">Belongs to the GST superfamily. Sigma family.</text>
</comment>
<dbReference type="SUPFAM" id="SSF47616">
    <property type="entry name" value="GST C-terminal domain-like"/>
    <property type="match status" value="1"/>
</dbReference>
<dbReference type="GO" id="GO:0006749">
    <property type="term" value="P:glutathione metabolic process"/>
    <property type="evidence" value="ECO:0007669"/>
    <property type="project" value="TreeGrafter"/>
</dbReference>
<evidence type="ECO:0000313" key="7">
    <source>
        <dbReference type="EMBL" id="VDL65977.1"/>
    </source>
</evidence>
<proteinExistence type="inferred from homology"/>
<dbReference type="SFLD" id="SFLDG00363">
    <property type="entry name" value="AMPS_(cytGST):_Alpha-__Mu-__Pi"/>
    <property type="match status" value="1"/>
</dbReference>
<dbReference type="FunFam" id="3.40.30.10:FF:000035">
    <property type="entry name" value="hematopoietic prostaglandin D synthase"/>
    <property type="match status" value="1"/>
</dbReference>
<keyword evidence="2" id="KW-0808">Transferase</keyword>
<evidence type="ECO:0000256" key="3">
    <source>
        <dbReference type="ARBA" id="ARBA00038317"/>
    </source>
</evidence>
<dbReference type="Proteomes" id="UP000271162">
    <property type="component" value="Unassembled WGS sequence"/>
</dbReference>
<dbReference type="EMBL" id="UYSL01002677">
    <property type="protein sequence ID" value="VDL65977.1"/>
    <property type="molecule type" value="Genomic_DNA"/>
</dbReference>
<keyword evidence="8" id="KW-1185">Reference proteome</keyword>
<dbReference type="GO" id="GO:0004364">
    <property type="term" value="F:glutathione transferase activity"/>
    <property type="evidence" value="ECO:0007669"/>
    <property type="project" value="UniProtKB-EC"/>
</dbReference>
<dbReference type="PANTHER" id="PTHR11571">
    <property type="entry name" value="GLUTATHIONE S-TRANSFERASE"/>
    <property type="match status" value="1"/>
</dbReference>
<dbReference type="WBParaSite" id="NBR_0000238701-mRNA-1">
    <property type="protein sequence ID" value="NBR_0000238701-mRNA-1"/>
    <property type="gene ID" value="NBR_0000238701"/>
</dbReference>
<dbReference type="InterPro" id="IPR050213">
    <property type="entry name" value="GST_superfamily"/>
</dbReference>
<dbReference type="GO" id="GO:0004602">
    <property type="term" value="F:glutathione peroxidase activity"/>
    <property type="evidence" value="ECO:0007669"/>
    <property type="project" value="UniProtKB-ARBA"/>
</dbReference>
<evidence type="ECO:0000256" key="5">
    <source>
        <dbReference type="ARBA" id="ARBA00078118"/>
    </source>
</evidence>
<dbReference type="STRING" id="27835.A0A0N4XIN5"/>
<dbReference type="InterPro" id="IPR004045">
    <property type="entry name" value="Glutathione_S-Trfase_N"/>
</dbReference>
<dbReference type="Gene3D" id="3.40.30.10">
    <property type="entry name" value="Glutaredoxin"/>
    <property type="match status" value="1"/>
</dbReference>